<organism evidence="5 6">
    <name type="scientific">Trichophyton rubrum</name>
    <name type="common">Athlete's foot fungus</name>
    <name type="synonym">Epidermophyton rubrum</name>
    <dbReference type="NCBI Taxonomy" id="5551"/>
    <lineage>
        <taxon>Eukaryota</taxon>
        <taxon>Fungi</taxon>
        <taxon>Dikarya</taxon>
        <taxon>Ascomycota</taxon>
        <taxon>Pezizomycotina</taxon>
        <taxon>Eurotiomycetes</taxon>
        <taxon>Eurotiomycetidae</taxon>
        <taxon>Onygenales</taxon>
        <taxon>Arthrodermataceae</taxon>
        <taxon>Trichophyton</taxon>
    </lineage>
</organism>
<feature type="region of interest" description="Disordered" evidence="1">
    <location>
        <begin position="1183"/>
        <end position="1231"/>
    </location>
</feature>
<reference evidence="5 6" key="1">
    <citation type="submission" date="2016-05" db="EMBL/GenBank/DDBJ databases">
        <title>Genome sequencing of Trichophyton rubrum CMCC(F)T1i isolated from hair.</title>
        <authorList>
            <person name="Zhan P."/>
            <person name="Tao Y."/>
            <person name="Liu W."/>
        </authorList>
    </citation>
    <scope>NUCLEOTIDE SEQUENCE [LARGE SCALE GENOMIC DNA]</scope>
    <source>
        <strain evidence="6">CMCC(F)T1i</strain>
    </source>
</reference>
<evidence type="ECO:0000256" key="2">
    <source>
        <dbReference type="SAM" id="Phobius"/>
    </source>
</evidence>
<keyword evidence="2" id="KW-1133">Transmembrane helix</keyword>
<dbReference type="Pfam" id="PF25038">
    <property type="entry name" value="Csf1_C"/>
    <property type="match status" value="1"/>
</dbReference>
<feature type="compositionally biased region" description="Low complexity" evidence="1">
    <location>
        <begin position="239"/>
        <end position="252"/>
    </location>
</feature>
<feature type="transmembrane region" description="Helical" evidence="2">
    <location>
        <begin position="69"/>
        <end position="87"/>
    </location>
</feature>
<keyword evidence="2" id="KW-0472">Membrane</keyword>
<feature type="compositionally biased region" description="Polar residues" evidence="1">
    <location>
        <begin position="223"/>
        <end position="232"/>
    </location>
</feature>
<dbReference type="GO" id="GO:0006113">
    <property type="term" value="P:fermentation"/>
    <property type="evidence" value="ECO:0007669"/>
    <property type="project" value="InterPro"/>
</dbReference>
<dbReference type="Proteomes" id="UP000243015">
    <property type="component" value="Unassembled WGS sequence"/>
</dbReference>
<dbReference type="Pfam" id="PF21678">
    <property type="entry name" value="Csf1_N"/>
    <property type="match status" value="2"/>
</dbReference>
<dbReference type="PANTHER" id="PTHR32085:SF3">
    <property type="entry name" value="PROTEIN CSF1"/>
    <property type="match status" value="1"/>
</dbReference>
<keyword evidence="2" id="KW-0812">Transmembrane</keyword>
<feature type="region of interest" description="Disordered" evidence="1">
    <location>
        <begin position="2418"/>
        <end position="2440"/>
    </location>
</feature>
<comment type="caution">
    <text evidence="5">The sequence shown here is derived from an EMBL/GenBank/DDBJ whole genome shotgun (WGS) entry which is preliminary data.</text>
</comment>
<name>A0A178EYU2_TRIRU</name>
<evidence type="ECO:0000313" key="5">
    <source>
        <dbReference type="EMBL" id="OAL64553.1"/>
    </source>
</evidence>
<evidence type="ECO:0000259" key="3">
    <source>
        <dbReference type="Pfam" id="PF21678"/>
    </source>
</evidence>
<feature type="compositionally biased region" description="Basic and acidic residues" evidence="1">
    <location>
        <begin position="578"/>
        <end position="587"/>
    </location>
</feature>
<feature type="transmembrane region" description="Helical" evidence="2">
    <location>
        <begin position="27"/>
        <end position="48"/>
    </location>
</feature>
<feature type="compositionally biased region" description="Basic and acidic residues" evidence="1">
    <location>
        <begin position="2510"/>
        <end position="2519"/>
    </location>
</feature>
<dbReference type="InterPro" id="IPR056779">
    <property type="entry name" value="Csf1_C"/>
</dbReference>
<dbReference type="GO" id="GO:0016020">
    <property type="term" value="C:membrane"/>
    <property type="evidence" value="ECO:0007669"/>
    <property type="project" value="InterPro"/>
</dbReference>
<feature type="region of interest" description="Disordered" evidence="1">
    <location>
        <begin position="3209"/>
        <end position="3229"/>
    </location>
</feature>
<feature type="domain" description="Csf1 N-terminal" evidence="3">
    <location>
        <begin position="41"/>
        <end position="873"/>
    </location>
</feature>
<feature type="compositionally biased region" description="Low complexity" evidence="1">
    <location>
        <begin position="3220"/>
        <end position="3229"/>
    </location>
</feature>
<feature type="region of interest" description="Disordered" evidence="1">
    <location>
        <begin position="2510"/>
        <end position="2557"/>
    </location>
</feature>
<gene>
    <name evidence="5" type="ORF">A7C99_3987</name>
</gene>
<feature type="compositionally biased region" description="Basic and acidic residues" evidence="1">
    <location>
        <begin position="2544"/>
        <end position="2554"/>
    </location>
</feature>
<feature type="compositionally biased region" description="Polar residues" evidence="1">
    <location>
        <begin position="1214"/>
        <end position="1226"/>
    </location>
</feature>
<evidence type="ECO:0000259" key="4">
    <source>
        <dbReference type="Pfam" id="PF25038"/>
    </source>
</evidence>
<dbReference type="EMBL" id="LHPM01000015">
    <property type="protein sequence ID" value="OAL64553.1"/>
    <property type="molecule type" value="Genomic_DNA"/>
</dbReference>
<feature type="region of interest" description="Disordered" evidence="1">
    <location>
        <begin position="560"/>
        <end position="594"/>
    </location>
</feature>
<proteinExistence type="predicted"/>
<evidence type="ECO:0000313" key="6">
    <source>
        <dbReference type="Proteomes" id="UP000243015"/>
    </source>
</evidence>
<feature type="domain" description="Csf1 N-terminal" evidence="3">
    <location>
        <begin position="892"/>
        <end position="1191"/>
    </location>
</feature>
<evidence type="ECO:0008006" key="7">
    <source>
        <dbReference type="Google" id="ProtNLM"/>
    </source>
</evidence>
<feature type="compositionally biased region" description="Polar residues" evidence="1">
    <location>
        <begin position="1192"/>
        <end position="1203"/>
    </location>
</feature>
<accession>A0A178EYU2</accession>
<protein>
    <recommendedName>
        <fullName evidence="7">Fermentation associated protein</fullName>
    </recommendedName>
</protein>
<evidence type="ECO:0000256" key="1">
    <source>
        <dbReference type="SAM" id="MobiDB-lite"/>
    </source>
</evidence>
<dbReference type="InterPro" id="IPR029636">
    <property type="entry name" value="Csf1"/>
</dbReference>
<dbReference type="InterPro" id="IPR048636">
    <property type="entry name" value="Csf1_N"/>
</dbReference>
<dbReference type="PANTHER" id="PTHR32085">
    <property type="entry name" value="PROTEIN CSF1"/>
    <property type="match status" value="1"/>
</dbReference>
<feature type="region of interest" description="Disordered" evidence="1">
    <location>
        <begin position="202"/>
        <end position="259"/>
    </location>
</feature>
<feature type="compositionally biased region" description="Basic and acidic residues" evidence="1">
    <location>
        <begin position="205"/>
        <end position="215"/>
    </location>
</feature>
<feature type="compositionally biased region" description="Basic and acidic residues" evidence="1">
    <location>
        <begin position="560"/>
        <end position="570"/>
    </location>
</feature>
<sequence>MSYSPLHPIADGKLTPESLTPVPRFNWVFLIELIVSGVLTLFFLFYFNRLFATLVSYAIRAYTWHYYRVYIDIHALQISLLAGRIFFKGIRYHGENETIHVQTGYLTWRFWSRPELPVDTCHVKSKPKPPECEAAAGASGEDGNRGNGAENGKETPARIEITLNGLEWFVYNRSPAYDSILAGFGLVPPPDGASASFVAENGENAQHEDSSPKEDNVDEVAASSPSDPLTPSSRKETSSQKQRTSSSTRDSSIPQHMEKSTGPRIFSFFPISMNCYKGALALGNENTKTILTLTFDKAVGKIDAERSGPLDIYKQIFEYDLSHPVIHMKPNPDYRQSQLAAVHEMETPEEEEYRNRGYVHSLHKRYRDHRHRVWTSVRDLIPYFQRSVESFHPRHDERDRPVSRAVHQDGWLGLTRYLDEEEQDDYEGWNSIEYGRFSTLLDSPSMHFRYYWDIGGPVAISSSKPEAPDKLIPHNINGAEAPEWGMDLTIRGGLLNYGPWADRERINLQSVFVPNSYRDSHVTPILKPGETRQSTAFVLNILIEETTILRIPTREASKDWQWRGRADRSRGASRMKKKDKDRSRGNEADNIGTQGPDIRPFGWLSLRAGPGSTIVYSMAMFASRHGYCNKVDIDLRQTKMTTSVNHGMLWQSDRQLISCDLSNPLRWNSLHNWSVDVESTNMELFLLWDHLILLTDLISDWTSGPFQEYYTFVPIKYQLSFAFLDFKLMINVNDLNIINNPSDFDDNSFLIIEGEILTARVEIPVIHHRASRNIATFDIQGSNGDLKLSTPLWNTQRTFLDDRPVGGLDTLKIDGSYTWYGITSPKVTDVAIINLSGTAPYLYLYGFILKQFLDVNENYFGRTIHFKTFDEHRAAANSTATQGIYGSNPAPHTNGLDVILHIAAEDIKVLLPTGLYDRHESLALKATSLDLDVRFTNYYMDFHCSLSPLEVSVLSEKPGASAVRSGPQLYINGLGIFGHRLFGLPPTEPTYACNWDFQVGSIVGECSPSFIKSAKSAFESLAFSFDDDENALPPIQTGVYDVTFLRANVKSIKVWILAEKSAFLFSTGTIDVEFNDRCGLKMSLFVDVTVPDIVLAVVDRTSVIPRSASQTPAKTYASFRTAVKLSTMGKREDFDYYRSLQQNHIRRHDSRTHRTPWLLFKELDLAPGENLFPSFISPTMPVPSMPEPIQSPADSKASQTPHSPLNEVPDATTIPLTSSLNPTPDQYVSHGRRAGHCSTTWAMPKFSFYHVQLDETNVPPMPSNSEVLIGRNQALDAGFGRSYTDEFLAGAQECINCSMAPGLSGFVSIEAVRAVASLLDSIQPRKPLEILDAFQAKVTSAALAAQKSANKKTKKISSFNFELPSCRVRFFNTLLKSGRPVGPFRDQFHLDISYIRALIREKVSSSDATDFAKPKTSLTAHIAMRSLMATVREENVETHSDVRLCVCKVFDTTFWFFGNKDIKSRLQVQNIDLMSSNESVARIEPVLNRTMKMVESLLATFQRIFEAHEDRLLYLIHYLTKVGVDMPEPHFMTLLSDALRATKPHLRLEDAWKIISRIRNIYKSITPEQRGKLQKECQKSDVFYPEDAKDAILSVFETWRAWELAPIEKNLIIKALWGEDATTDETTGHLKAIDTAIYLGSVHLSMDQAPRHNGFRVENMSTTIRFGAKSQEDALASAKDGLLVIQNHFSNAYLQLNWELCQLIEKILESNDNLGSKATTLQRKELRRSRHGVKPEHEIQYETHVLLIADKGSIWIDGINLEIELVGRGMKASVIHLPSKTLGRETISAMLASKLSSARVISHSSPLMEWEFHNPNIFVSRQSQKRNALLEHDWKCAATCRQLRYELTENPIELIHVADRVVEDEVKQILKMVSSLSDAKLEEGPTSASSEEEIHYFHVATFLDDYQIRISLLPSVAYTIEGDVARLSVTPLGRMKFEVDYDIKNSIHKIHSNKDGSLRILCSTAIPPINGRVRLDMTTNPIIIDADTTIEILYLDVSAVQNLLGALNGPEISHFIDDLSHDGKALKSHFEQVLMNGRAAQPKEKAEKKGPVYQARLTLAGINTHASSPGLRTRDHTADMNIEFKSVQVHVENSPIQGVRNARPEFNIIVAQISVNVQRSSMHDSFSYGKVAFGAQISGSFKDLPDGKTMQLFHLKSSGLEIDMSAETASLVLDIVAHLQEGIKTIDLFQDIARLRKSRRLSFLRRKHRKITHTAASPAEHSAGDDNSQGTPDFLNATYSVELSNIQISWLVLENTTSRKNQNPSTRHDTGAEDLVFFIRRVELTTKEINAARLRIQQMQLQMVPVTHDKKKRSQNSALLPEAVFNVSFVSVKSKWKLALNAAGKALDLQATSDFIIPASHLQKSMASAVERVREAKSLWTTEFRKNPKVGKESLGFKQLDSVFIDTNFDGAIVTLQERRDSGDTAPRPPSNRSSIGSTDFRYGQAWTGDSVSKATLRAPGVALKIRFEGSEANTPILEAEMKVEASSNVLHPSVMPLLTRISSSIRDVVGREEKRDGQVTKASAEEPSAGKDETNKAAVGGEETEKPPQDKSMDPTTILGSCKLSIGLWIRKQEFTLSCQPIARVEASAGFEDVNITVNTVQSEEQRRFFAVLIAFNKLRASVKHVYSNDPTASFNVDSIVVSMMNSKHVSSSSGISAILKVSPTRLFMNSRQAQDFLLFREIWKPPSDHFKRPVQTQEPSPEVQAYMVQRYQQMAAAGAFPWNSTLAIDSLDIQLDLGQTIGKAEFSIKNLWLSSKKTSDWEQNLCIGFEAVSIKNEGRLIGFVELSKFRVRTSIEWPGGVISAGHTPLIQAAVGIGKLQADVSFEYLPVIVADVTSFEFFMYNVREDEGKSNDRLVSMLEGDKLHVFCTTITASQALGLYQTFQRLIREKRKAFQESLKEVEDALHRTKLSLGVAPQKPVTRPTVRDDKDAMNLPISLQTTVVVKLHTVTVGAFPNTFRDAQIFQIEALGAEARFSVGIQGGKIHTGLGLTLGELRVALSSVGGGSVPADANDLTVDQIVSRATSARGGIILKVPRVLSLMETWQQATSNHIEYRFRSSFEGKVDVGWNYSRIAFIRGMWSTHSRALAARLGKPLPQAAVQITGGPKGEGEEGEYNGQEKITAVVNVPQSRYTYTAISPPTIETPQLRDMGEATPPLEWIGLQRDRLPNLMHQIIIVTLIEVAKDVEDAYSNILASIPLSLPSASPVPQPPALRAGQLAPSQPSPSSTSLLHLQSCHLAKRSAAVWVVRPGMLTKYRAGTFARCGWRQVTSEVLPGAA</sequence>
<feature type="domain" description="Csf1 C-terminal region" evidence="4">
    <location>
        <begin position="2552"/>
        <end position="3198"/>
    </location>
</feature>
<feature type="region of interest" description="Disordered" evidence="1">
    <location>
        <begin position="122"/>
        <end position="153"/>
    </location>
</feature>
<dbReference type="VEuPathDB" id="FungiDB:TERG_04927"/>
<feature type="region of interest" description="Disordered" evidence="1">
    <location>
        <begin position="2212"/>
        <end position="2231"/>
    </location>
</feature>